<gene>
    <name evidence="10" type="ORF">TRIADDRAFT_27771</name>
</gene>
<evidence type="ECO:0000256" key="8">
    <source>
        <dbReference type="SAM" id="Phobius"/>
    </source>
</evidence>
<dbReference type="AlphaFoldDB" id="B3S150"/>
<dbReference type="PRINTS" id="PR01035">
    <property type="entry name" value="TCRTETA"/>
</dbReference>
<evidence type="ECO:0000256" key="3">
    <source>
        <dbReference type="ARBA" id="ARBA00022692"/>
    </source>
</evidence>
<feature type="transmembrane region" description="Helical" evidence="8">
    <location>
        <begin position="12"/>
        <end position="32"/>
    </location>
</feature>
<dbReference type="InParanoid" id="B3S150"/>
<dbReference type="GO" id="GO:0016324">
    <property type="term" value="C:apical plasma membrane"/>
    <property type="evidence" value="ECO:0007669"/>
    <property type="project" value="UniProtKB-SubCell"/>
</dbReference>
<reference evidence="10 11" key="1">
    <citation type="journal article" date="2008" name="Nature">
        <title>The Trichoplax genome and the nature of placozoans.</title>
        <authorList>
            <person name="Srivastava M."/>
            <person name="Begovic E."/>
            <person name="Chapman J."/>
            <person name="Putnam N.H."/>
            <person name="Hellsten U."/>
            <person name="Kawashima T."/>
            <person name="Kuo A."/>
            <person name="Mitros T."/>
            <person name="Salamov A."/>
            <person name="Carpenter M.L."/>
            <person name="Signorovitch A.Y."/>
            <person name="Moreno M.A."/>
            <person name="Kamm K."/>
            <person name="Grimwood J."/>
            <person name="Schmutz J."/>
            <person name="Shapiro H."/>
            <person name="Grigoriev I.V."/>
            <person name="Buss L.W."/>
            <person name="Schierwater B."/>
            <person name="Dellaporta S.L."/>
            <person name="Rokhsar D.S."/>
        </authorList>
    </citation>
    <scope>NUCLEOTIDE SEQUENCE [LARGE SCALE GENOMIC DNA]</scope>
    <source>
        <strain evidence="10 11">Grell-BS-1999</strain>
    </source>
</reference>
<evidence type="ECO:0000256" key="4">
    <source>
        <dbReference type="ARBA" id="ARBA00022989"/>
    </source>
</evidence>
<evidence type="ECO:0000256" key="7">
    <source>
        <dbReference type="ARBA" id="ARBA00093348"/>
    </source>
</evidence>
<feature type="transmembrane region" description="Helical" evidence="8">
    <location>
        <begin position="263"/>
        <end position="288"/>
    </location>
</feature>
<dbReference type="OrthoDB" id="440553at2759"/>
<dbReference type="eggNOG" id="ENOG502QT94">
    <property type="taxonomic scope" value="Eukaryota"/>
</dbReference>
<dbReference type="Gene3D" id="1.20.1250.20">
    <property type="entry name" value="MFS general substrate transporter like domains"/>
    <property type="match status" value="1"/>
</dbReference>
<keyword evidence="2" id="KW-1003">Cell membrane</keyword>
<comment type="function">
    <text evidence="7">May act as a transporter of organic cations based on a proton efflux antiport mechanism. May play a role in the transport of chloroquine and quinidine-related compounds in kidney. Plays a role in the regulation of lipid metabolism.</text>
</comment>
<feature type="transmembrane region" description="Helical" evidence="8">
    <location>
        <begin position="65"/>
        <end position="87"/>
    </location>
</feature>
<dbReference type="SUPFAM" id="SSF103473">
    <property type="entry name" value="MFS general substrate transporter"/>
    <property type="match status" value="1"/>
</dbReference>
<dbReference type="OMA" id="EYHNDIE"/>
<evidence type="ECO:0000256" key="6">
    <source>
        <dbReference type="ARBA" id="ARBA00078639"/>
    </source>
</evidence>
<evidence type="ECO:0000313" key="10">
    <source>
        <dbReference type="EMBL" id="EDV23505.1"/>
    </source>
</evidence>
<dbReference type="FunFam" id="1.20.1250.20:FF:000297">
    <property type="entry name" value="Solute carrier family 22 member 18"/>
    <property type="match status" value="1"/>
</dbReference>
<dbReference type="RefSeq" id="XP_002114415.1">
    <property type="nucleotide sequence ID" value="XM_002114379.1"/>
</dbReference>
<keyword evidence="3 8" id="KW-0812">Transmembrane</keyword>
<dbReference type="CTD" id="6755628"/>
<dbReference type="Proteomes" id="UP000009022">
    <property type="component" value="Unassembled WGS sequence"/>
</dbReference>
<keyword evidence="5 8" id="KW-0472">Membrane</keyword>
<dbReference type="EMBL" id="DS985247">
    <property type="protein sequence ID" value="EDV23505.1"/>
    <property type="molecule type" value="Genomic_DNA"/>
</dbReference>
<evidence type="ECO:0000313" key="11">
    <source>
        <dbReference type="Proteomes" id="UP000009022"/>
    </source>
</evidence>
<dbReference type="InterPro" id="IPR020846">
    <property type="entry name" value="MFS_dom"/>
</dbReference>
<dbReference type="PANTHER" id="PTHR24002:SF3">
    <property type="entry name" value="SOLUTE CARRIER FAMILY 22 MEMBER 18"/>
    <property type="match status" value="1"/>
</dbReference>
<dbReference type="PROSITE" id="PS50850">
    <property type="entry name" value="MFS"/>
    <property type="match status" value="1"/>
</dbReference>
<feature type="transmembrane region" description="Helical" evidence="8">
    <location>
        <begin position="224"/>
        <end position="243"/>
    </location>
</feature>
<evidence type="ECO:0000256" key="5">
    <source>
        <dbReference type="ARBA" id="ARBA00023136"/>
    </source>
</evidence>
<protein>
    <recommendedName>
        <fullName evidence="6">Organic cation transporter-like protein 2</fullName>
    </recommendedName>
</protein>
<proteinExistence type="predicted"/>
<dbReference type="Pfam" id="PF07690">
    <property type="entry name" value="MFS_1"/>
    <property type="match status" value="1"/>
</dbReference>
<feature type="transmembrane region" description="Helical" evidence="8">
    <location>
        <begin position="133"/>
        <end position="150"/>
    </location>
</feature>
<feature type="transmembrane region" description="Helical" evidence="8">
    <location>
        <begin position="333"/>
        <end position="359"/>
    </location>
</feature>
<dbReference type="GeneID" id="6755628"/>
<feature type="transmembrane region" description="Helical" evidence="8">
    <location>
        <begin position="187"/>
        <end position="212"/>
    </location>
</feature>
<evidence type="ECO:0000259" key="9">
    <source>
        <dbReference type="PROSITE" id="PS50850"/>
    </source>
</evidence>
<evidence type="ECO:0000256" key="2">
    <source>
        <dbReference type="ARBA" id="ARBA00022475"/>
    </source>
</evidence>
<keyword evidence="11" id="KW-1185">Reference proteome</keyword>
<feature type="transmembrane region" description="Helical" evidence="8">
    <location>
        <begin position="38"/>
        <end position="58"/>
    </location>
</feature>
<feature type="transmembrane region" description="Helical" evidence="8">
    <location>
        <begin position="99"/>
        <end position="121"/>
    </location>
</feature>
<dbReference type="InterPro" id="IPR011701">
    <property type="entry name" value="MFS"/>
</dbReference>
<accession>B3S150</accession>
<dbReference type="KEGG" id="tad:TRIADDRAFT_27771"/>
<dbReference type="GO" id="GO:0005635">
    <property type="term" value="C:nuclear envelope"/>
    <property type="evidence" value="ECO:0000318"/>
    <property type="project" value="GO_Central"/>
</dbReference>
<dbReference type="InterPro" id="IPR036259">
    <property type="entry name" value="MFS_trans_sf"/>
</dbReference>
<sequence length="369" mass="40242">FLSKKLGMDAIQFGYLQTIGAAAMFTGSPIFGRIADHYGARYAVIIADLSSLCYYLMVAFASSKYLLFLSQIALCLAHGLPAHQMIASDVSDPKERPDALGKVGMCFGFGMLVGSVLGGWIQASYGEQTTAMISAFGAVLHVMITMMFIPKNTKMYLGNSEDEQKGYKKSSSTSISDAFRLLAYPHVLFLLVLKLVSFLPLGLIQSVISLILMDHFHLGAQANGLMLAYLGVLTTIVQGFFVGYITDLYSQYTVLKYDSMSLIIIYIIMAFTTNLIPYCLAMFLLAMGTDTFQVILSSCLTSLAPESDSGSMIGMIATVEFGIRLISPPIASYLFSIYGITMFGWVGLLSSVLLVLLFASYSEIHIKND</sequence>
<name>B3S150_TRIAD</name>
<dbReference type="HOGENOM" id="CLU_001265_10_1_1"/>
<dbReference type="InterPro" id="IPR001958">
    <property type="entry name" value="Tet-R_TetA/multi-R_MdtG-like"/>
</dbReference>
<dbReference type="PANTHER" id="PTHR24002">
    <property type="entry name" value="SOLUTE CARRIER FAMILY 22 MEMBER 18"/>
    <property type="match status" value="1"/>
</dbReference>
<dbReference type="GO" id="GO:0022857">
    <property type="term" value="F:transmembrane transporter activity"/>
    <property type="evidence" value="ECO:0007669"/>
    <property type="project" value="InterPro"/>
</dbReference>
<organism evidence="10 11">
    <name type="scientific">Trichoplax adhaerens</name>
    <name type="common">Trichoplax reptans</name>
    <dbReference type="NCBI Taxonomy" id="10228"/>
    <lineage>
        <taxon>Eukaryota</taxon>
        <taxon>Metazoa</taxon>
        <taxon>Placozoa</taxon>
        <taxon>Uniplacotomia</taxon>
        <taxon>Trichoplacea</taxon>
        <taxon>Trichoplacidae</taxon>
        <taxon>Trichoplax</taxon>
    </lineage>
</organism>
<comment type="subcellular location">
    <subcellularLocation>
        <location evidence="1">Apical cell membrane</location>
        <topology evidence="1">Multi-pass membrane protein</topology>
    </subcellularLocation>
</comment>
<keyword evidence="4 8" id="KW-1133">Transmembrane helix</keyword>
<feature type="non-terminal residue" evidence="10">
    <location>
        <position position="1"/>
    </location>
</feature>
<feature type="domain" description="Major facilitator superfamily (MFS) profile" evidence="9">
    <location>
        <begin position="1"/>
        <end position="365"/>
    </location>
</feature>
<evidence type="ECO:0000256" key="1">
    <source>
        <dbReference type="ARBA" id="ARBA00004424"/>
    </source>
</evidence>
<dbReference type="PhylomeDB" id="B3S150"/>